<evidence type="ECO:0000259" key="4">
    <source>
        <dbReference type="PROSITE" id="PS50157"/>
    </source>
</evidence>
<evidence type="ECO:0000256" key="3">
    <source>
        <dbReference type="SAM" id="MobiDB-lite"/>
    </source>
</evidence>
<dbReference type="InterPro" id="IPR027417">
    <property type="entry name" value="P-loop_NTPase"/>
</dbReference>
<protein>
    <recommendedName>
        <fullName evidence="4">C2H2-type domain-containing protein</fullName>
    </recommendedName>
</protein>
<dbReference type="InterPro" id="IPR056884">
    <property type="entry name" value="NPHP3-like_N"/>
</dbReference>
<dbReference type="SMART" id="SM00355">
    <property type="entry name" value="ZnF_C2H2"/>
    <property type="match status" value="4"/>
</dbReference>
<keyword evidence="6" id="KW-1185">Reference proteome</keyword>
<dbReference type="Pfam" id="PF24883">
    <property type="entry name" value="NPHP3_N"/>
    <property type="match status" value="1"/>
</dbReference>
<keyword evidence="1" id="KW-0677">Repeat</keyword>
<feature type="domain" description="C2H2-type" evidence="4">
    <location>
        <begin position="1281"/>
        <end position="1308"/>
    </location>
</feature>
<dbReference type="EMBL" id="AP024425">
    <property type="protein sequence ID" value="BCR93216.1"/>
    <property type="molecule type" value="Genomic_DNA"/>
</dbReference>
<dbReference type="SUPFAM" id="SSF57667">
    <property type="entry name" value="beta-beta-alpha zinc fingers"/>
    <property type="match status" value="1"/>
</dbReference>
<dbReference type="Gene3D" id="3.40.50.300">
    <property type="entry name" value="P-loop containing nucleotide triphosphate hydrolases"/>
    <property type="match status" value="1"/>
</dbReference>
<dbReference type="InterPro" id="IPR054471">
    <property type="entry name" value="GPIID_WHD"/>
</dbReference>
<dbReference type="GeneID" id="64954541"/>
<keyword evidence="2" id="KW-0479">Metal-binding</keyword>
<dbReference type="InterPro" id="IPR036236">
    <property type="entry name" value="Znf_C2H2_sf"/>
</dbReference>
<evidence type="ECO:0000313" key="5">
    <source>
        <dbReference type="EMBL" id="BCR93216.1"/>
    </source>
</evidence>
<organism evidence="5 6">
    <name type="scientific">Aspergillus kawachii</name>
    <name type="common">White koji mold</name>
    <name type="synonym">Aspergillus awamori var. kawachi</name>
    <dbReference type="NCBI Taxonomy" id="1069201"/>
    <lineage>
        <taxon>Eukaryota</taxon>
        <taxon>Fungi</taxon>
        <taxon>Dikarya</taxon>
        <taxon>Ascomycota</taxon>
        <taxon>Pezizomycotina</taxon>
        <taxon>Eurotiomycetes</taxon>
        <taxon>Eurotiomycetidae</taxon>
        <taxon>Eurotiales</taxon>
        <taxon>Aspergillaceae</taxon>
        <taxon>Aspergillus</taxon>
        <taxon>Aspergillus subgen. Circumdati</taxon>
    </lineage>
</organism>
<dbReference type="RefSeq" id="XP_041536982.1">
    <property type="nucleotide sequence ID" value="XM_041685235.1"/>
</dbReference>
<dbReference type="KEGG" id="aluc:AKAW2_10262S"/>
<name>A0A7R7ZTT1_ASPKA</name>
<dbReference type="Pfam" id="PF22939">
    <property type="entry name" value="WHD_GPIID"/>
    <property type="match status" value="1"/>
</dbReference>
<dbReference type="Gene3D" id="3.30.160.60">
    <property type="entry name" value="Classic Zinc Finger"/>
    <property type="match status" value="2"/>
</dbReference>
<dbReference type="InterPro" id="IPR013087">
    <property type="entry name" value="Znf_C2H2_type"/>
</dbReference>
<feature type="region of interest" description="Disordered" evidence="3">
    <location>
        <begin position="375"/>
        <end position="400"/>
    </location>
</feature>
<feature type="compositionally biased region" description="Polar residues" evidence="3">
    <location>
        <begin position="388"/>
        <end position="398"/>
    </location>
</feature>
<dbReference type="SUPFAM" id="SSF53474">
    <property type="entry name" value="alpha/beta-Hydrolases"/>
    <property type="match status" value="1"/>
</dbReference>
<dbReference type="GO" id="GO:0008270">
    <property type="term" value="F:zinc ion binding"/>
    <property type="evidence" value="ECO:0007669"/>
    <property type="project" value="UniProtKB-KW"/>
</dbReference>
<gene>
    <name evidence="5" type="ORF">AKAW2_10262S</name>
</gene>
<reference evidence="5" key="2">
    <citation type="submission" date="2021-02" db="EMBL/GenBank/DDBJ databases">
        <title>Aspergillus luchuensis mut. kawachii IFO 4304 genome sequence.</title>
        <authorList>
            <person name="Mori K."/>
            <person name="Kadooka C."/>
            <person name="Goto M."/>
            <person name="Futagami T."/>
        </authorList>
    </citation>
    <scope>NUCLEOTIDE SEQUENCE</scope>
    <source>
        <strain evidence="5">IFO 4308</strain>
    </source>
</reference>
<dbReference type="Proteomes" id="UP000661280">
    <property type="component" value="Chromosome 1"/>
</dbReference>
<evidence type="ECO:0000313" key="6">
    <source>
        <dbReference type="Proteomes" id="UP000661280"/>
    </source>
</evidence>
<dbReference type="InterPro" id="IPR029058">
    <property type="entry name" value="AB_hydrolase_fold"/>
</dbReference>
<dbReference type="Pfam" id="PF00096">
    <property type="entry name" value="zf-C2H2"/>
    <property type="match status" value="1"/>
</dbReference>
<dbReference type="PROSITE" id="PS00028">
    <property type="entry name" value="ZINC_FINGER_C2H2_1"/>
    <property type="match status" value="2"/>
</dbReference>
<dbReference type="PANTHER" id="PTHR10039:SF14">
    <property type="entry name" value="NACHT DOMAIN-CONTAINING PROTEIN"/>
    <property type="match status" value="1"/>
</dbReference>
<dbReference type="Gene3D" id="3.40.50.1820">
    <property type="entry name" value="alpha/beta hydrolase"/>
    <property type="match status" value="1"/>
</dbReference>
<dbReference type="SUPFAM" id="SSF52540">
    <property type="entry name" value="P-loop containing nucleoside triphosphate hydrolases"/>
    <property type="match status" value="1"/>
</dbReference>
<sequence length="1352" mass="155094">MKELARRVFRVSGLPGTLEAPEDIVELLSNRLGVREKAITVRSLARSLGDHENPPTTVATVMFNACLRRIDGNQDGDEWHIDPLDHNLDRRRYILDTHFRGLTPLNDSSHPQASYDCIAISGLGSHPFGSWQSKGVNTHKPYMWILDNLVHPENQVRVILYGYDTRLQDSLSFQNIQDLATSLIEQLHINRGTMCKTPLAFLAHSLGGLVVKQAMVYLADEQSYGTEYQPLRDAIRGAIFFGVPSQGMDVSDWKAIVQGNPNENMIRNLSIESDFISKLTESFNGIWNERCKFFWAYEQLMSRQVNTGADGRLARNGDTIALVSPESATCGFNKRNPSVTIPISASHSGMVKFSQISEYLPIVRARLLEILQLPSPRQSNTDHDAQSDKSVSATESHPQPSPHIIFELLEKFQNVSKLTETEINSLTSKTLSDIYGSIHHIEMELDNVPNRINHLARLDPFTVAMKQFGKLTDDIKLFSHGSNSMGYVWGPMKFIVDWNTNRLGTGYHNSTDTRPYILLFQADIIRHLKLRHWHQLFDSWFKGNKAEFEQISFRTDQNRWLIEGKSSQQALEAARIRRTISDRVLEGKNEAATMRRDTVKHWLSAFDIQKEHFTHRGKRHDCMNPGRWLLKSQKFIRWARSDTSWNPLLWLSGAPGAGKSVLASIVIDRLKKRGASVAYFYCKHGDEKRTSVESVTRSILAQLLVLNPDLLPYFHDKAQTGVSLASPKDSEQILGTSLRSFERVYLVLDGLDECGRDARGAIARRFRKMVDLEIKVGSIRCLFISQDDGVAAADFHKIPSIKIGNQNNEDIENFVGQWQQQLVTKFGPFSQLSRLKKIISNRAKGLFIFAELFAKLLEQQLSIKDLEDQLRPEVLPVELDSLYERILDRVHEARHPNTIRRIDEILGWIVCARRPLRWEEIQTAVCIDLEERSFDDRRRLVESPKEMFHSLVVYHSNTTVELVHGTARQYLTKRKTLPNGSEERPLIKVDEGNFSLAMRCLTYLSFPAFHLSRTEEDIKSDLREGLHQLYDYATACWAMHLEGGILNLEECDLARLHKALKILVELHWSKSHKPIQITKEVRKVLSPFERFPGNIKPKQHNRLLQAVAWAKKQSGSSGKGPNDKDALTLWKVTAKIRSVLEKIDTESNDFAIIEEKYGARRYKCPRVNCYYYYHGFKDLGQRERHTGKHTRPYLCVVVGCPKQAFGYAVEEELRQHLDGMHCIKDPGQSVMPIYSTFDKQKVLKSRGGNASFQCPECDQTFTRKHNFRRHKESHTADQDRFICAKCTKPFLRKDAYERHVRTHDEKRFSCGGIRRDGRKWGCNRSFSRKDALKHHYTNTKRGQMCAKSRPRE</sequence>
<feature type="domain" description="C2H2-type" evidence="4">
    <location>
        <begin position="1252"/>
        <end position="1279"/>
    </location>
</feature>
<dbReference type="OrthoDB" id="21416at2759"/>
<evidence type="ECO:0000256" key="1">
    <source>
        <dbReference type="ARBA" id="ARBA00022737"/>
    </source>
</evidence>
<proteinExistence type="predicted"/>
<dbReference type="PROSITE" id="PS50157">
    <property type="entry name" value="ZINC_FINGER_C2H2_2"/>
    <property type="match status" value="2"/>
</dbReference>
<dbReference type="PANTHER" id="PTHR10039">
    <property type="entry name" value="AMELOGENIN"/>
    <property type="match status" value="1"/>
</dbReference>
<reference evidence="5" key="1">
    <citation type="submission" date="2021-01" db="EMBL/GenBank/DDBJ databases">
        <authorList>
            <consortium name="Aspergillus luchuensis mut. kawachii IFO 4304 genome sequencing consortium"/>
            <person name="Kazuki M."/>
            <person name="Futagami T."/>
        </authorList>
    </citation>
    <scope>NUCLEOTIDE SEQUENCE</scope>
    <source>
        <strain evidence="5">IFO 4308</strain>
    </source>
</reference>
<keyword evidence="2" id="KW-0862">Zinc</keyword>
<keyword evidence="2" id="KW-0863">Zinc-finger</keyword>
<accession>A0A7R7ZTT1</accession>
<evidence type="ECO:0000256" key="2">
    <source>
        <dbReference type="PROSITE-ProRule" id="PRU00042"/>
    </source>
</evidence>